<evidence type="ECO:0000256" key="1">
    <source>
        <dbReference type="SAM" id="SignalP"/>
    </source>
</evidence>
<dbReference type="EMBL" id="BAABRI010000002">
    <property type="protein sequence ID" value="GAA5481175.1"/>
    <property type="molecule type" value="Genomic_DNA"/>
</dbReference>
<dbReference type="PANTHER" id="PTHR40469">
    <property type="entry name" value="SECRETED GLYCOSYL HYDROLASE"/>
    <property type="match status" value="1"/>
</dbReference>
<accession>A0ABP9UI28</accession>
<feature type="chain" id="PRO_5046612682" description="ThuA-like domain-containing protein" evidence="1">
    <location>
        <begin position="16"/>
        <end position="256"/>
    </location>
</feature>
<organism evidence="3 4">
    <name type="scientific">Haloferula sargassicola</name>
    <dbReference type="NCBI Taxonomy" id="490096"/>
    <lineage>
        <taxon>Bacteria</taxon>
        <taxon>Pseudomonadati</taxon>
        <taxon>Verrucomicrobiota</taxon>
        <taxon>Verrucomicrobiia</taxon>
        <taxon>Verrucomicrobiales</taxon>
        <taxon>Verrucomicrobiaceae</taxon>
        <taxon>Haloferula</taxon>
    </lineage>
</organism>
<comment type="caution">
    <text evidence="3">The sequence shown here is derived from an EMBL/GenBank/DDBJ whole genome shotgun (WGS) entry which is preliminary data.</text>
</comment>
<dbReference type="RefSeq" id="WP_353565331.1">
    <property type="nucleotide sequence ID" value="NZ_BAABRI010000002.1"/>
</dbReference>
<dbReference type="PANTHER" id="PTHR40469:SF2">
    <property type="entry name" value="GALACTOSE-BINDING DOMAIN-LIKE SUPERFAMILY PROTEIN"/>
    <property type="match status" value="1"/>
</dbReference>
<feature type="signal peptide" evidence="1">
    <location>
        <begin position="1"/>
        <end position="15"/>
    </location>
</feature>
<reference evidence="3 4" key="1">
    <citation type="submission" date="2024-02" db="EMBL/GenBank/DDBJ databases">
        <title>Haloferula sargassicola NBRC 104335.</title>
        <authorList>
            <person name="Ichikawa N."/>
            <person name="Katano-Makiyama Y."/>
            <person name="Hidaka K."/>
        </authorList>
    </citation>
    <scope>NUCLEOTIDE SEQUENCE [LARGE SCALE GENOMIC DNA]</scope>
    <source>
        <strain evidence="3 4">NBRC 104335</strain>
    </source>
</reference>
<gene>
    <name evidence="3" type="ORF">Hsar01_00382</name>
</gene>
<feature type="domain" description="ThuA-like" evidence="2">
    <location>
        <begin position="61"/>
        <end position="229"/>
    </location>
</feature>
<sequence>MKLLLFLALALVVHAEPLRVFIRGGEKTHGPGAHEHERFLNDWKVLLAERGAVTDGAKAWPTAEQFAKTDVLVMYAQDGANASDEEKANVAAFTARGGGIVVIHTAVVGADTEWWKSVVGGAWVHGETKWREGPMELEYVKDSGRTHPIIAGAKNFAMDDEIYYDLSISTDVTVLAKSDTEDGHPRKQAQMWTYEKGDYRAVVCIPGHLYTTFERPNYRAILLRSISWAGKRKNLDEFCKPEEIQALGQPDLGVKE</sequence>
<proteinExistence type="predicted"/>
<dbReference type="Gene3D" id="3.40.50.880">
    <property type="match status" value="1"/>
</dbReference>
<dbReference type="Pfam" id="PF06283">
    <property type="entry name" value="ThuA"/>
    <property type="match status" value="1"/>
</dbReference>
<dbReference type="InterPro" id="IPR029062">
    <property type="entry name" value="Class_I_gatase-like"/>
</dbReference>
<dbReference type="SUPFAM" id="SSF52317">
    <property type="entry name" value="Class I glutamine amidotransferase-like"/>
    <property type="match status" value="1"/>
</dbReference>
<keyword evidence="4" id="KW-1185">Reference proteome</keyword>
<evidence type="ECO:0000259" key="2">
    <source>
        <dbReference type="Pfam" id="PF06283"/>
    </source>
</evidence>
<keyword evidence="1" id="KW-0732">Signal</keyword>
<dbReference type="InterPro" id="IPR029010">
    <property type="entry name" value="ThuA-like"/>
</dbReference>
<evidence type="ECO:0000313" key="3">
    <source>
        <dbReference type="EMBL" id="GAA5481175.1"/>
    </source>
</evidence>
<evidence type="ECO:0000313" key="4">
    <source>
        <dbReference type="Proteomes" id="UP001476282"/>
    </source>
</evidence>
<name>A0ABP9UI28_9BACT</name>
<dbReference type="Proteomes" id="UP001476282">
    <property type="component" value="Unassembled WGS sequence"/>
</dbReference>
<protein>
    <recommendedName>
        <fullName evidence="2">ThuA-like domain-containing protein</fullName>
    </recommendedName>
</protein>